<dbReference type="SUPFAM" id="SSF57889">
    <property type="entry name" value="Cysteine-rich domain"/>
    <property type="match status" value="2"/>
</dbReference>
<dbReference type="FunFam" id="3.30.60.20:FF:000008">
    <property type="entry name" value="Protein kinase C theta"/>
    <property type="match status" value="1"/>
</dbReference>
<feature type="domain" description="Phorbol-ester/DAG-type" evidence="24">
    <location>
        <begin position="157"/>
        <end position="207"/>
    </location>
</feature>
<feature type="domain" description="Phorbol-ester/DAG-type" evidence="24">
    <location>
        <begin position="229"/>
        <end position="279"/>
    </location>
</feature>
<evidence type="ECO:0000256" key="14">
    <source>
        <dbReference type="ARBA" id="ARBA00022840"/>
    </source>
</evidence>
<evidence type="ECO:0000256" key="7">
    <source>
        <dbReference type="ARBA" id="ARBA00022679"/>
    </source>
</evidence>
<dbReference type="InterPro" id="IPR000719">
    <property type="entry name" value="Prot_kinase_dom"/>
</dbReference>
<evidence type="ECO:0000256" key="5">
    <source>
        <dbReference type="ARBA" id="ARBA00022527"/>
    </source>
</evidence>
<dbReference type="Gene3D" id="3.30.200.20">
    <property type="entry name" value="Phosphorylase Kinase, domain 1"/>
    <property type="match status" value="1"/>
</dbReference>
<evidence type="ECO:0000256" key="10">
    <source>
        <dbReference type="ARBA" id="ARBA00022741"/>
    </source>
</evidence>
<dbReference type="PROSITE" id="PS51285">
    <property type="entry name" value="AGC_KINASE_CTER"/>
    <property type="match status" value="1"/>
</dbReference>
<feature type="active site" description="Proton acceptor" evidence="19">
    <location>
        <position position="487"/>
    </location>
</feature>
<evidence type="ECO:0000256" key="15">
    <source>
        <dbReference type="ARBA" id="ARBA00023136"/>
    </source>
</evidence>
<evidence type="ECO:0000259" key="23">
    <source>
        <dbReference type="PROSITE" id="PS50011"/>
    </source>
</evidence>
<feature type="domain" description="Protein kinase" evidence="23">
    <location>
        <begin position="363"/>
        <end position="617"/>
    </location>
</feature>
<keyword evidence="4 18" id="KW-0963">Cytoplasm</keyword>
<dbReference type="SUPFAM" id="SSF49562">
    <property type="entry name" value="C2 domain (Calcium/lipid-binding domain, CaLB)"/>
    <property type="match status" value="1"/>
</dbReference>
<dbReference type="InterPro" id="IPR027436">
    <property type="entry name" value="PKC_delta"/>
</dbReference>
<comment type="similarity">
    <text evidence="2 18">Belongs to the protein kinase superfamily. AGC Ser/Thr protein kinase family. PKC subfamily.</text>
</comment>
<dbReference type="PROSITE" id="PS00108">
    <property type="entry name" value="PROTEIN_KINASE_ST"/>
    <property type="match status" value="1"/>
</dbReference>
<dbReference type="InterPro" id="IPR014376">
    <property type="entry name" value="Prot_kin_PKC_delta"/>
</dbReference>
<keyword evidence="15" id="KW-0472">Membrane</keyword>
<dbReference type="InterPro" id="IPR017892">
    <property type="entry name" value="Pkinase_C"/>
</dbReference>
<comment type="subunit">
    <text evidence="18">Interacts with PDPK1 (via N-terminal region), RAD9A, CDCP1, MUC1 and VASP.</text>
</comment>
<dbReference type="Gene3D" id="3.30.60.20">
    <property type="match status" value="2"/>
</dbReference>
<evidence type="ECO:0000256" key="11">
    <source>
        <dbReference type="ARBA" id="ARBA00022771"/>
    </source>
</evidence>
<dbReference type="PRINTS" id="PR00008">
    <property type="entry name" value="DAGPEDOMAIN"/>
</dbReference>
<dbReference type="Pfam" id="PF00130">
    <property type="entry name" value="C1_1"/>
    <property type="match status" value="2"/>
</dbReference>
<keyword evidence="9" id="KW-0677">Repeat</keyword>
<dbReference type="GO" id="GO:0005524">
    <property type="term" value="F:ATP binding"/>
    <property type="evidence" value="ECO:0007669"/>
    <property type="project" value="UniProtKB-UniRule"/>
</dbReference>
<keyword evidence="14 18" id="KW-0067">ATP-binding</keyword>
<dbReference type="GO" id="GO:0005634">
    <property type="term" value="C:nucleus"/>
    <property type="evidence" value="ECO:0007669"/>
    <property type="project" value="UniProtKB-SubCell"/>
</dbReference>
<dbReference type="GO" id="GO:0006915">
    <property type="term" value="P:apoptotic process"/>
    <property type="evidence" value="ECO:0007669"/>
    <property type="project" value="UniProtKB-KW"/>
</dbReference>
<comment type="activity regulation">
    <text evidence="18">Novel PKCs (PRKCD, PRKCE, PRKCH and PRKCQ) are calcium-insensitive, but activated by diacylglycerol (DAG) and phosphatidylserine.</text>
</comment>
<dbReference type="InterPro" id="IPR017441">
    <property type="entry name" value="Protein_kinase_ATP_BS"/>
</dbReference>
<dbReference type="PROSITE" id="PS00479">
    <property type="entry name" value="ZF_DAG_PE_1"/>
    <property type="match status" value="1"/>
</dbReference>
<dbReference type="CDD" id="cd05620">
    <property type="entry name" value="STKc_nPKC_delta"/>
    <property type="match status" value="1"/>
</dbReference>
<feature type="binding site" evidence="20 21">
    <location>
        <position position="392"/>
    </location>
    <ligand>
        <name>ATP</name>
        <dbReference type="ChEBI" id="CHEBI:30616"/>
    </ligand>
</feature>
<dbReference type="KEGG" id="muo:115471962"/>
<organism evidence="26 27">
    <name type="scientific">Microcaecilia unicolor</name>
    <dbReference type="NCBI Taxonomy" id="1415580"/>
    <lineage>
        <taxon>Eukaryota</taxon>
        <taxon>Metazoa</taxon>
        <taxon>Chordata</taxon>
        <taxon>Craniata</taxon>
        <taxon>Vertebrata</taxon>
        <taxon>Euteleostomi</taxon>
        <taxon>Amphibia</taxon>
        <taxon>Gymnophiona</taxon>
        <taxon>Siphonopidae</taxon>
        <taxon>Microcaecilia</taxon>
    </lineage>
</organism>
<dbReference type="GO" id="GO:0008270">
    <property type="term" value="F:zinc ion binding"/>
    <property type="evidence" value="ECO:0007669"/>
    <property type="project" value="UniProtKB-KW"/>
</dbReference>
<dbReference type="GO" id="GO:0005886">
    <property type="term" value="C:plasma membrane"/>
    <property type="evidence" value="ECO:0007669"/>
    <property type="project" value="UniProtKB-SubCell"/>
</dbReference>
<keyword evidence="11" id="KW-0863">Zinc-finger</keyword>
<dbReference type="SUPFAM" id="SSF56112">
    <property type="entry name" value="Protein kinase-like (PK-like)"/>
    <property type="match status" value="1"/>
</dbReference>
<dbReference type="InterPro" id="IPR046349">
    <property type="entry name" value="C1-like_sf"/>
</dbReference>
<comment type="catalytic activity">
    <reaction evidence="16 18">
        <text>L-threonyl-[protein] + ATP = O-phospho-L-threonyl-[protein] + ADP + H(+)</text>
        <dbReference type="Rhea" id="RHEA:46608"/>
        <dbReference type="Rhea" id="RHEA-COMP:11060"/>
        <dbReference type="Rhea" id="RHEA-COMP:11605"/>
        <dbReference type="ChEBI" id="CHEBI:15378"/>
        <dbReference type="ChEBI" id="CHEBI:30013"/>
        <dbReference type="ChEBI" id="CHEBI:30616"/>
        <dbReference type="ChEBI" id="CHEBI:61977"/>
        <dbReference type="ChEBI" id="CHEBI:456216"/>
        <dbReference type="EC" id="2.7.11.13"/>
    </reaction>
</comment>
<dbReference type="Pfam" id="PF21494">
    <property type="entry name" value="PKC_C2"/>
    <property type="match status" value="1"/>
</dbReference>
<dbReference type="GO" id="GO:0007165">
    <property type="term" value="P:signal transduction"/>
    <property type="evidence" value="ECO:0007669"/>
    <property type="project" value="UniProtKB-ARBA"/>
</dbReference>
<evidence type="ECO:0000259" key="22">
    <source>
        <dbReference type="PROSITE" id="PS50004"/>
    </source>
</evidence>
<feature type="binding site" evidence="20">
    <location>
        <begin position="369"/>
        <end position="377"/>
    </location>
    <ligand>
        <name>ATP</name>
        <dbReference type="ChEBI" id="CHEBI:30616"/>
    </ligand>
</feature>
<sequence length="690" mass="78967">MAPFLRISFNSYELGPMPSQAEPCQPFCAIKMKEALTTERGKTLVQKKPTMYPDWKSPFDAHIYEGRVIQIVLMKAAEDPLSEVTVGVSVLAERCKKGNGKAEFWLDLQPQGKVLMSVQFFLEDTDCKQSIKEDEGLVTINRRRGAFKQAKIHHIKNHEFIAIFFPQPTFCSVCKEFVWGLNKQGYKCRQCNAAIHKKCIDKIIGRCTGTAANSRETLFQKERFKIDMPHRFKIYNYMSPTFCDHCGSLLWGLMKQGLKCDECGMNVHHRCQTKVANLCGINQKLLAEALNQVSQKSSTRKSDSGSTDDLNVGIYQDFNSKKSGALGIDTTADNQYGKLWEGSTPRPPVRIYSISSRVAVENFVFHKVLGKGSFGKVLLAELKGKNEYFAVKALKKDVVLIDDDVECTMVEKRVLALAWENPFLTHVYCTFQTKEHLFFVMEFLNGGDLMFHIQDKGRFDLYRSTFYGAEIICGLQFLHSKGIIYRDLKLDNVMLDKEGHIKIADFGMCKENVFGDNKASTFCGTPDYIAPEILQGQKYTFSVDWWSFGVLLYEMLIGQSPFHGDDEDELFESIRVDTPHFPRWITKESKDILEKLFERDPTKRLGVTGNIRLHPFFKTMNWTALEKKEVDPPFKPKVKSASDYNNFDREFLSEKPRLSYSDKNLIDSMDQSAFAGFSFMNPKMDRLLEK</sequence>
<dbReference type="GO" id="GO:0004697">
    <property type="term" value="F:diacylglycerol-dependent serine/threonine kinase activity"/>
    <property type="evidence" value="ECO:0007669"/>
    <property type="project" value="UniProtKB-EC"/>
</dbReference>
<keyword evidence="18" id="KW-0539">Nucleus</keyword>
<keyword evidence="5 18" id="KW-0723">Serine/threonine-protein kinase</keyword>
<protein>
    <recommendedName>
        <fullName evidence="18">Protein kinase C delta type</fullName>
        <ecNumber evidence="18">2.7.11.13</ecNumber>
    </recommendedName>
    <alternativeName>
        <fullName evidence="18">nPKC-delta</fullName>
    </alternativeName>
</protein>
<dbReference type="Pfam" id="PF00433">
    <property type="entry name" value="Pkinase_C"/>
    <property type="match status" value="1"/>
</dbReference>
<evidence type="ECO:0000256" key="3">
    <source>
        <dbReference type="ARBA" id="ARBA00022475"/>
    </source>
</evidence>
<dbReference type="FunCoup" id="A0A6P7YFF4">
    <property type="interactions" value="1381"/>
</dbReference>
<dbReference type="PROSITE" id="PS50081">
    <property type="entry name" value="ZF_DAG_PE_2"/>
    <property type="match status" value="2"/>
</dbReference>
<dbReference type="Proteomes" id="UP000515156">
    <property type="component" value="Chromosome 6"/>
</dbReference>
<dbReference type="InterPro" id="IPR002219">
    <property type="entry name" value="PKC_DAG/PE"/>
</dbReference>
<dbReference type="InterPro" id="IPR011009">
    <property type="entry name" value="Kinase-like_dom_sf"/>
</dbReference>
<dbReference type="PIRSF" id="PIRSF501104">
    <property type="entry name" value="Protein_kin_C_delta"/>
    <property type="match status" value="1"/>
</dbReference>
<name>A0A6P7YFF4_9AMPH</name>
<keyword evidence="18" id="KW-0131">Cell cycle</keyword>
<evidence type="ECO:0000256" key="13">
    <source>
        <dbReference type="ARBA" id="ARBA00022833"/>
    </source>
</evidence>
<evidence type="ECO:0000259" key="25">
    <source>
        <dbReference type="PROSITE" id="PS51285"/>
    </source>
</evidence>
<evidence type="ECO:0000256" key="9">
    <source>
        <dbReference type="ARBA" id="ARBA00022737"/>
    </source>
</evidence>
<dbReference type="Gene3D" id="1.10.510.10">
    <property type="entry name" value="Transferase(Phosphotransferase) domain 1"/>
    <property type="match status" value="1"/>
</dbReference>
<dbReference type="RefSeq" id="XP_030061815.1">
    <property type="nucleotide sequence ID" value="XM_030205955.1"/>
</dbReference>
<keyword evidence="6" id="KW-0597">Phosphoprotein</keyword>
<comment type="subcellular location">
    <subcellularLocation>
        <location evidence="1">Cell membrane</location>
        <topology evidence="1">Peripheral membrane protein</topology>
    </subcellularLocation>
    <subcellularLocation>
        <location evidence="18">Cytoplasm</location>
    </subcellularLocation>
    <subcellularLocation>
        <location evidence="18">Cytoplasm</location>
        <location evidence="18">Perinuclear region</location>
    </subcellularLocation>
    <subcellularLocation>
        <location evidence="18">Nucleus</location>
    </subcellularLocation>
</comment>
<keyword evidence="3" id="KW-1003">Cell membrane</keyword>
<dbReference type="SMART" id="SM00109">
    <property type="entry name" value="C1"/>
    <property type="match status" value="2"/>
</dbReference>
<dbReference type="SMART" id="SM00220">
    <property type="entry name" value="S_TKc"/>
    <property type="match status" value="1"/>
</dbReference>
<evidence type="ECO:0000259" key="24">
    <source>
        <dbReference type="PROSITE" id="PS50081"/>
    </source>
</evidence>
<dbReference type="PROSITE" id="PS50011">
    <property type="entry name" value="PROTEIN_KINASE_DOM"/>
    <property type="match status" value="1"/>
</dbReference>
<evidence type="ECO:0000256" key="21">
    <source>
        <dbReference type="PROSITE-ProRule" id="PRU10141"/>
    </source>
</evidence>
<dbReference type="Gene3D" id="2.60.40.150">
    <property type="entry name" value="C2 domain"/>
    <property type="match status" value="1"/>
</dbReference>
<evidence type="ECO:0000256" key="12">
    <source>
        <dbReference type="ARBA" id="ARBA00022777"/>
    </source>
</evidence>
<evidence type="ECO:0000256" key="18">
    <source>
        <dbReference type="PIRNR" id="PIRNR000551"/>
    </source>
</evidence>
<dbReference type="CDD" id="cd20837">
    <property type="entry name" value="C1_nPKC_theta-like_rpt2"/>
    <property type="match status" value="1"/>
</dbReference>
<dbReference type="PANTHER" id="PTHR24351">
    <property type="entry name" value="RIBOSOMAL PROTEIN S6 KINASE"/>
    <property type="match status" value="1"/>
</dbReference>
<evidence type="ECO:0000256" key="4">
    <source>
        <dbReference type="ARBA" id="ARBA00022490"/>
    </source>
</evidence>
<keyword evidence="10 18" id="KW-0547">Nucleotide-binding</keyword>
<dbReference type="AlphaFoldDB" id="A0A6P7YFF4"/>
<dbReference type="FunFam" id="1.10.510.10:FF:000150">
    <property type="entry name" value="Protein kinase C, theta"/>
    <property type="match status" value="1"/>
</dbReference>
<feature type="domain" description="AGC-kinase C-terminal" evidence="25">
    <location>
        <begin position="618"/>
        <end position="689"/>
    </location>
</feature>
<evidence type="ECO:0000256" key="6">
    <source>
        <dbReference type="ARBA" id="ARBA00022553"/>
    </source>
</evidence>
<dbReference type="PROSITE" id="PS00107">
    <property type="entry name" value="PROTEIN_KINASE_ATP"/>
    <property type="match status" value="1"/>
</dbReference>
<dbReference type="FunFam" id="2.60.40.150:FF:000049">
    <property type="entry name" value="Protein kinase C delta type"/>
    <property type="match status" value="1"/>
</dbReference>
<keyword evidence="18" id="KW-0053">Apoptosis</keyword>
<dbReference type="InterPro" id="IPR000961">
    <property type="entry name" value="AGC-kinase_C"/>
</dbReference>
<comment type="catalytic activity">
    <reaction evidence="17">
        <text>L-seryl-[protein] + ATP = O-phospho-L-seryl-[protein] + ADP + H(+)</text>
        <dbReference type="Rhea" id="RHEA:17989"/>
        <dbReference type="Rhea" id="RHEA-COMP:9863"/>
        <dbReference type="Rhea" id="RHEA-COMP:11604"/>
        <dbReference type="ChEBI" id="CHEBI:15378"/>
        <dbReference type="ChEBI" id="CHEBI:29999"/>
        <dbReference type="ChEBI" id="CHEBI:30616"/>
        <dbReference type="ChEBI" id="CHEBI:83421"/>
        <dbReference type="ChEBI" id="CHEBI:456216"/>
        <dbReference type="EC" id="2.7.11.13"/>
    </reaction>
</comment>
<dbReference type="InterPro" id="IPR034667">
    <property type="entry name" value="nPKC_delta"/>
</dbReference>
<dbReference type="Pfam" id="PF00069">
    <property type="entry name" value="Pkinase"/>
    <property type="match status" value="1"/>
</dbReference>
<dbReference type="FunFam" id="3.30.60.20:FF:000003">
    <property type="entry name" value="Protein kinase C delta"/>
    <property type="match status" value="1"/>
</dbReference>
<proteinExistence type="inferred from homology"/>
<keyword evidence="26" id="KW-1185">Reference proteome</keyword>
<evidence type="ECO:0000256" key="20">
    <source>
        <dbReference type="PIRSR" id="PIRSR000551-51"/>
    </source>
</evidence>
<keyword evidence="13" id="KW-0862">Zinc</keyword>
<keyword evidence="7 18" id="KW-0808">Transferase</keyword>
<dbReference type="GO" id="GO:0048471">
    <property type="term" value="C:perinuclear region of cytoplasm"/>
    <property type="evidence" value="ECO:0007669"/>
    <property type="project" value="UniProtKB-SubCell"/>
</dbReference>
<evidence type="ECO:0000256" key="16">
    <source>
        <dbReference type="ARBA" id="ARBA00047272"/>
    </source>
</evidence>
<dbReference type="SMART" id="SM00133">
    <property type="entry name" value="S_TK_X"/>
    <property type="match status" value="1"/>
</dbReference>
<dbReference type="OrthoDB" id="63267at2759"/>
<dbReference type="InterPro" id="IPR035892">
    <property type="entry name" value="C2_domain_sf"/>
</dbReference>
<evidence type="ECO:0000256" key="2">
    <source>
        <dbReference type="ARBA" id="ARBA00005490"/>
    </source>
</evidence>
<dbReference type="CDD" id="cd20834">
    <property type="entry name" value="C1_nPKC_theta-like_rpt1"/>
    <property type="match status" value="1"/>
</dbReference>
<reference evidence="27" key="1">
    <citation type="submission" date="2025-08" db="UniProtKB">
        <authorList>
            <consortium name="RefSeq"/>
        </authorList>
    </citation>
    <scope>IDENTIFICATION</scope>
</reference>
<dbReference type="InterPro" id="IPR008271">
    <property type="entry name" value="Ser/Thr_kinase_AS"/>
</dbReference>
<dbReference type="FunFam" id="3.30.200.20:FF:000360">
    <property type="entry name" value="Protein kinase C"/>
    <property type="match status" value="1"/>
</dbReference>
<evidence type="ECO:0000256" key="8">
    <source>
        <dbReference type="ARBA" id="ARBA00022723"/>
    </source>
</evidence>
<keyword evidence="8" id="KW-0479">Metal-binding</keyword>
<dbReference type="PROSITE" id="PS50004">
    <property type="entry name" value="C2"/>
    <property type="match status" value="1"/>
</dbReference>
<dbReference type="EC" id="2.7.11.13" evidence="18"/>
<evidence type="ECO:0000256" key="1">
    <source>
        <dbReference type="ARBA" id="ARBA00004202"/>
    </source>
</evidence>
<evidence type="ECO:0000256" key="17">
    <source>
        <dbReference type="ARBA" id="ARBA00047470"/>
    </source>
</evidence>
<dbReference type="GeneID" id="115471962"/>
<keyword evidence="12 18" id="KW-0418">Kinase</keyword>
<dbReference type="InterPro" id="IPR000008">
    <property type="entry name" value="C2_dom"/>
</dbReference>
<dbReference type="InParanoid" id="A0A6P7YFF4"/>
<evidence type="ECO:0000313" key="26">
    <source>
        <dbReference type="Proteomes" id="UP000515156"/>
    </source>
</evidence>
<feature type="domain" description="C2" evidence="22">
    <location>
        <begin position="1"/>
        <end position="106"/>
    </location>
</feature>
<dbReference type="CTD" id="5580"/>
<accession>A0A6P7YFF4</accession>
<comment type="function">
    <text evidence="18">Calcium-independent, phospholipid- and diacylglycerol (DAG)-dependent serine/threonine-protein kinase that plays contrasting roles in cell death and cell survival by functioning as a pro-apoptotic protein during DNA damage-induced apoptosis, but acting as an anti-apoptotic protein during cytokine receptor-initiated cell death, is involved in tumor suppression.</text>
</comment>
<dbReference type="InterPro" id="IPR020454">
    <property type="entry name" value="DAG/PE-bd"/>
</dbReference>
<dbReference type="PIRSF" id="PIRSF000551">
    <property type="entry name" value="PKC_delta"/>
    <property type="match status" value="1"/>
</dbReference>
<evidence type="ECO:0000256" key="19">
    <source>
        <dbReference type="PIRSR" id="PIRSR000551-50"/>
    </source>
</evidence>
<gene>
    <name evidence="27" type="primary">PRKCD</name>
</gene>
<evidence type="ECO:0000313" key="27">
    <source>
        <dbReference type="RefSeq" id="XP_030061815.1"/>
    </source>
</evidence>